<gene>
    <name evidence="2" type="ORF">CIRG_08115</name>
</gene>
<sequence length="138" mass="15162">MQTDSLVQPPNVHFCSPALLEKSESATALERHVSKLSMDMQPEGQTACPHYAGAQMPKLNPQALALRSSAKIFQSGALAASIPYGGWRIALEFLKSEPHRRVRSRTKVLLVGGEKSLIDSKHSHKYPAQNPPENPPRN</sequence>
<proteinExistence type="predicted"/>
<feature type="region of interest" description="Disordered" evidence="1">
    <location>
        <begin position="115"/>
        <end position="138"/>
    </location>
</feature>
<evidence type="ECO:0000313" key="2">
    <source>
        <dbReference type="EMBL" id="KMP08434.1"/>
    </source>
</evidence>
<protein>
    <submittedName>
        <fullName evidence="2">Uncharacterized protein</fullName>
    </submittedName>
</protein>
<dbReference type="EMBL" id="DS028097">
    <property type="protein sequence ID" value="KMP08434.1"/>
    <property type="molecule type" value="Genomic_DNA"/>
</dbReference>
<feature type="compositionally biased region" description="Pro residues" evidence="1">
    <location>
        <begin position="129"/>
        <end position="138"/>
    </location>
</feature>
<reference evidence="3" key="1">
    <citation type="journal article" date="2010" name="Genome Res.">
        <title>Population genomic sequencing of Coccidioides fungi reveals recent hybridization and transposon control.</title>
        <authorList>
            <person name="Neafsey D.E."/>
            <person name="Barker B.M."/>
            <person name="Sharpton T.J."/>
            <person name="Stajich J.E."/>
            <person name="Park D.J."/>
            <person name="Whiston E."/>
            <person name="Hung C.-Y."/>
            <person name="McMahan C."/>
            <person name="White J."/>
            <person name="Sykes S."/>
            <person name="Heiman D."/>
            <person name="Young S."/>
            <person name="Zeng Q."/>
            <person name="Abouelleil A."/>
            <person name="Aftuck L."/>
            <person name="Bessette D."/>
            <person name="Brown A."/>
            <person name="FitzGerald M."/>
            <person name="Lui A."/>
            <person name="Macdonald J.P."/>
            <person name="Priest M."/>
            <person name="Orbach M.J."/>
            <person name="Galgiani J.N."/>
            <person name="Kirkland T.N."/>
            <person name="Cole G.T."/>
            <person name="Birren B.W."/>
            <person name="Henn M.R."/>
            <person name="Taylor J.W."/>
            <person name="Rounsley S.D."/>
        </authorList>
    </citation>
    <scope>NUCLEOTIDE SEQUENCE [LARGE SCALE GENOMIC DNA]</scope>
    <source>
        <strain evidence="3">RMSCC 2394</strain>
    </source>
</reference>
<dbReference type="Proteomes" id="UP000054565">
    <property type="component" value="Unassembled WGS sequence"/>
</dbReference>
<dbReference type="AlphaFoldDB" id="A0A0J6YMP4"/>
<name>A0A0J6YMP4_COCIT</name>
<evidence type="ECO:0000256" key="1">
    <source>
        <dbReference type="SAM" id="MobiDB-lite"/>
    </source>
</evidence>
<accession>A0A0J6YMP4</accession>
<evidence type="ECO:0000313" key="3">
    <source>
        <dbReference type="Proteomes" id="UP000054565"/>
    </source>
</evidence>
<organism evidence="2 3">
    <name type="scientific">Coccidioides immitis RMSCC 2394</name>
    <dbReference type="NCBI Taxonomy" id="404692"/>
    <lineage>
        <taxon>Eukaryota</taxon>
        <taxon>Fungi</taxon>
        <taxon>Dikarya</taxon>
        <taxon>Ascomycota</taxon>
        <taxon>Pezizomycotina</taxon>
        <taxon>Eurotiomycetes</taxon>
        <taxon>Eurotiomycetidae</taxon>
        <taxon>Onygenales</taxon>
        <taxon>Onygenaceae</taxon>
        <taxon>Coccidioides</taxon>
    </lineage>
</organism>